<dbReference type="AlphaFoldDB" id="A0A4R2Q5D0"/>
<feature type="region of interest" description="Disordered" evidence="1">
    <location>
        <begin position="1"/>
        <end position="42"/>
    </location>
</feature>
<evidence type="ECO:0000313" key="2">
    <source>
        <dbReference type="EMBL" id="TCP41901.1"/>
    </source>
</evidence>
<sequence>MPADMGSVAASRTPENRPKLVEPERTNNGARHFRSGRHLGSKMARERAEVLENLDHEVDQLKFASAARPGARQDFVGENGTLIATKEFGGVVEFIAQTT</sequence>
<organism evidence="2 3">
    <name type="scientific">Rhodovulum marinum</name>
    <dbReference type="NCBI Taxonomy" id="320662"/>
    <lineage>
        <taxon>Bacteria</taxon>
        <taxon>Pseudomonadati</taxon>
        <taxon>Pseudomonadota</taxon>
        <taxon>Alphaproteobacteria</taxon>
        <taxon>Rhodobacterales</taxon>
        <taxon>Paracoccaceae</taxon>
        <taxon>Rhodovulum</taxon>
    </lineage>
</organism>
<name>A0A4R2Q5D0_9RHOB</name>
<gene>
    <name evidence="2" type="ORF">EV662_104245</name>
</gene>
<proteinExistence type="predicted"/>
<reference evidence="2 3" key="1">
    <citation type="submission" date="2019-03" db="EMBL/GenBank/DDBJ databases">
        <title>Genomic Encyclopedia of Type Strains, Phase IV (KMG-IV): sequencing the most valuable type-strain genomes for metagenomic binning, comparative biology and taxonomic classification.</title>
        <authorList>
            <person name="Goeker M."/>
        </authorList>
    </citation>
    <scope>NUCLEOTIDE SEQUENCE [LARGE SCALE GENOMIC DNA]</scope>
    <source>
        <strain evidence="2 3">DSM 18063</strain>
    </source>
</reference>
<evidence type="ECO:0000313" key="3">
    <source>
        <dbReference type="Proteomes" id="UP000294835"/>
    </source>
</evidence>
<feature type="compositionally biased region" description="Basic and acidic residues" evidence="1">
    <location>
        <begin position="14"/>
        <end position="25"/>
    </location>
</feature>
<accession>A0A4R2Q5D0</accession>
<keyword evidence="3" id="KW-1185">Reference proteome</keyword>
<dbReference type="RefSeq" id="WP_132461822.1">
    <property type="nucleotide sequence ID" value="NZ_SLXP01000004.1"/>
</dbReference>
<feature type="compositionally biased region" description="Basic residues" evidence="1">
    <location>
        <begin position="31"/>
        <end position="40"/>
    </location>
</feature>
<protein>
    <submittedName>
        <fullName evidence="2">Uncharacterized protein</fullName>
    </submittedName>
</protein>
<dbReference type="EMBL" id="SLXP01000004">
    <property type="protein sequence ID" value="TCP41901.1"/>
    <property type="molecule type" value="Genomic_DNA"/>
</dbReference>
<dbReference type="Proteomes" id="UP000294835">
    <property type="component" value="Unassembled WGS sequence"/>
</dbReference>
<evidence type="ECO:0000256" key="1">
    <source>
        <dbReference type="SAM" id="MobiDB-lite"/>
    </source>
</evidence>
<comment type="caution">
    <text evidence="2">The sequence shown here is derived from an EMBL/GenBank/DDBJ whole genome shotgun (WGS) entry which is preliminary data.</text>
</comment>